<reference evidence="1" key="1">
    <citation type="submission" date="2020-05" db="EMBL/GenBank/DDBJ databases">
        <title>Large-scale comparative analyses of tick genomes elucidate their genetic diversity and vector capacities.</title>
        <authorList>
            <person name="Jia N."/>
            <person name="Wang J."/>
            <person name="Shi W."/>
            <person name="Du L."/>
            <person name="Sun Y."/>
            <person name="Zhan W."/>
            <person name="Jiang J."/>
            <person name="Wang Q."/>
            <person name="Zhang B."/>
            <person name="Ji P."/>
            <person name="Sakyi L.B."/>
            <person name="Cui X."/>
            <person name="Yuan T."/>
            <person name="Jiang B."/>
            <person name="Yang W."/>
            <person name="Lam T.T.-Y."/>
            <person name="Chang Q."/>
            <person name="Ding S."/>
            <person name="Wang X."/>
            <person name="Zhu J."/>
            <person name="Ruan X."/>
            <person name="Zhao L."/>
            <person name="Wei J."/>
            <person name="Que T."/>
            <person name="Du C."/>
            <person name="Cheng J."/>
            <person name="Dai P."/>
            <person name="Han X."/>
            <person name="Huang E."/>
            <person name="Gao Y."/>
            <person name="Liu J."/>
            <person name="Shao H."/>
            <person name="Ye R."/>
            <person name="Li L."/>
            <person name="Wei W."/>
            <person name="Wang X."/>
            <person name="Wang C."/>
            <person name="Yang T."/>
            <person name="Huo Q."/>
            <person name="Li W."/>
            <person name="Guo W."/>
            <person name="Chen H."/>
            <person name="Zhou L."/>
            <person name="Ni X."/>
            <person name="Tian J."/>
            <person name="Zhou Y."/>
            <person name="Sheng Y."/>
            <person name="Liu T."/>
            <person name="Pan Y."/>
            <person name="Xia L."/>
            <person name="Li J."/>
            <person name="Zhao F."/>
            <person name="Cao W."/>
        </authorList>
    </citation>
    <scope>NUCLEOTIDE SEQUENCE</scope>
    <source>
        <strain evidence="1">Hyas-2018</strain>
    </source>
</reference>
<protein>
    <submittedName>
        <fullName evidence="1">Uncharacterized protein</fullName>
    </submittedName>
</protein>
<comment type="caution">
    <text evidence="1">The sequence shown here is derived from an EMBL/GenBank/DDBJ whole genome shotgun (WGS) entry which is preliminary data.</text>
</comment>
<organism evidence="1 2">
    <name type="scientific">Hyalomma asiaticum</name>
    <name type="common">Tick</name>
    <dbReference type="NCBI Taxonomy" id="266040"/>
    <lineage>
        <taxon>Eukaryota</taxon>
        <taxon>Metazoa</taxon>
        <taxon>Ecdysozoa</taxon>
        <taxon>Arthropoda</taxon>
        <taxon>Chelicerata</taxon>
        <taxon>Arachnida</taxon>
        <taxon>Acari</taxon>
        <taxon>Parasitiformes</taxon>
        <taxon>Ixodida</taxon>
        <taxon>Ixodoidea</taxon>
        <taxon>Ixodidae</taxon>
        <taxon>Hyalomminae</taxon>
        <taxon>Hyalomma</taxon>
    </lineage>
</organism>
<dbReference type="EMBL" id="CM023489">
    <property type="protein sequence ID" value="KAH6922020.1"/>
    <property type="molecule type" value="Genomic_DNA"/>
</dbReference>
<sequence>MFGCAAVANALSNAAPGSDDYGLVIAWTVAEEGTGELQIETGGLRRSSRVSFGRGRGSPWQRNEASESGGGGGRFSCKVCPYSSNNAANLQRHVRVHTGEKPFKCSYCPAAFSQSGNYKRHLRNHGTNENIKQRPRPTIRSVNAVPVHIVSAPEGQ</sequence>
<proteinExistence type="predicted"/>
<evidence type="ECO:0000313" key="2">
    <source>
        <dbReference type="Proteomes" id="UP000821845"/>
    </source>
</evidence>
<dbReference type="Proteomes" id="UP000821845">
    <property type="component" value="Chromosome 9"/>
</dbReference>
<gene>
    <name evidence="1" type="ORF">HPB50_007644</name>
</gene>
<keyword evidence="2" id="KW-1185">Reference proteome</keyword>
<evidence type="ECO:0000313" key="1">
    <source>
        <dbReference type="EMBL" id="KAH6922020.1"/>
    </source>
</evidence>
<accession>A0ACB7RID4</accession>
<name>A0ACB7RID4_HYAAI</name>